<evidence type="ECO:0000256" key="1">
    <source>
        <dbReference type="ARBA" id="ARBA00004141"/>
    </source>
</evidence>
<keyword evidence="4" id="KW-1133">Transmembrane helix</keyword>
<dbReference type="InterPro" id="IPR026748">
    <property type="entry name" value="Clarin"/>
</dbReference>
<dbReference type="GO" id="GO:0016020">
    <property type="term" value="C:membrane"/>
    <property type="evidence" value="ECO:0007669"/>
    <property type="project" value="UniProtKB-SubCell"/>
</dbReference>
<dbReference type="GO" id="GO:0007605">
    <property type="term" value="P:sensory perception of sound"/>
    <property type="evidence" value="ECO:0007669"/>
    <property type="project" value="UniProtKB-ARBA"/>
</dbReference>
<dbReference type="Proteomes" id="UP000749559">
    <property type="component" value="Unassembled WGS sequence"/>
</dbReference>
<sequence length="234" mass="26162">MQKKKVYIFVTMIISFVAVGLISAALATEYWIVAWPERDVNQTTKDLARNISGDGTKFNGNVHLGLFTGQKRIDYGFGERTSDVQVLDAIKDHGLMNFGLWVCCIIFSCLGIVWGLIGAGFAIFNVSTRPIETITGPQGIYLWNLLAGLFTMLCIGMFVALYFLNLQKNVLNPRERNLLWTSENRATFGYSFYLVVGATVCYILNILLMAASGYKPRPKDSKITMDAMDGVMMY</sequence>
<dbReference type="EMBL" id="CAIIXF020000005">
    <property type="protein sequence ID" value="CAH1784644.1"/>
    <property type="molecule type" value="Genomic_DNA"/>
</dbReference>
<accession>A0A8J1T557</accession>
<protein>
    <submittedName>
        <fullName evidence="6">Uncharacterized protein</fullName>
    </submittedName>
</protein>
<name>A0A8J1T557_OWEFU</name>
<dbReference type="PANTHER" id="PTHR31548">
    <property type="entry name" value="CLARIN"/>
    <property type="match status" value="1"/>
</dbReference>
<keyword evidence="3" id="KW-0812">Transmembrane</keyword>
<keyword evidence="7" id="KW-1185">Reference proteome</keyword>
<proteinExistence type="inferred from homology"/>
<evidence type="ECO:0000256" key="5">
    <source>
        <dbReference type="ARBA" id="ARBA00023136"/>
    </source>
</evidence>
<comment type="caution">
    <text evidence="6">The sequence shown here is derived from an EMBL/GenBank/DDBJ whole genome shotgun (WGS) entry which is preliminary data.</text>
</comment>
<dbReference type="PANTHER" id="PTHR31548:SF1">
    <property type="entry name" value="LD47387P"/>
    <property type="match status" value="1"/>
</dbReference>
<evidence type="ECO:0000256" key="2">
    <source>
        <dbReference type="ARBA" id="ARBA00005787"/>
    </source>
</evidence>
<keyword evidence="5" id="KW-0472">Membrane</keyword>
<dbReference type="Gene3D" id="1.20.140.150">
    <property type="match status" value="1"/>
</dbReference>
<dbReference type="OrthoDB" id="10012538at2759"/>
<evidence type="ECO:0000256" key="3">
    <source>
        <dbReference type="ARBA" id="ARBA00022692"/>
    </source>
</evidence>
<reference evidence="6" key="1">
    <citation type="submission" date="2022-03" db="EMBL/GenBank/DDBJ databases">
        <authorList>
            <person name="Martin C."/>
        </authorList>
    </citation>
    <scope>NUCLEOTIDE SEQUENCE</scope>
</reference>
<dbReference type="AlphaFoldDB" id="A0A8J1T557"/>
<evidence type="ECO:0000313" key="7">
    <source>
        <dbReference type="Proteomes" id="UP000749559"/>
    </source>
</evidence>
<comment type="similarity">
    <text evidence="2">Belongs to the clarin family.</text>
</comment>
<evidence type="ECO:0000256" key="4">
    <source>
        <dbReference type="ARBA" id="ARBA00022989"/>
    </source>
</evidence>
<evidence type="ECO:0000313" key="6">
    <source>
        <dbReference type="EMBL" id="CAH1784644.1"/>
    </source>
</evidence>
<gene>
    <name evidence="6" type="ORF">OFUS_LOCUS10802</name>
</gene>
<organism evidence="6 7">
    <name type="scientific">Owenia fusiformis</name>
    <name type="common">Polychaete worm</name>
    <dbReference type="NCBI Taxonomy" id="6347"/>
    <lineage>
        <taxon>Eukaryota</taxon>
        <taxon>Metazoa</taxon>
        <taxon>Spiralia</taxon>
        <taxon>Lophotrochozoa</taxon>
        <taxon>Annelida</taxon>
        <taxon>Polychaeta</taxon>
        <taxon>Sedentaria</taxon>
        <taxon>Canalipalpata</taxon>
        <taxon>Sabellida</taxon>
        <taxon>Oweniida</taxon>
        <taxon>Oweniidae</taxon>
        <taxon>Owenia</taxon>
    </lineage>
</organism>
<dbReference type="Pfam" id="PF25807">
    <property type="entry name" value="Clarin-2"/>
    <property type="match status" value="1"/>
</dbReference>
<comment type="subcellular location">
    <subcellularLocation>
        <location evidence="1">Membrane</location>
        <topology evidence="1">Multi-pass membrane protein</topology>
    </subcellularLocation>
</comment>